<name>A0AA41Y8Y1_9BACT</name>
<organism evidence="3 4">
    <name type="scientific">Gaoshiqia sediminis</name>
    <dbReference type="NCBI Taxonomy" id="2986998"/>
    <lineage>
        <taxon>Bacteria</taxon>
        <taxon>Pseudomonadati</taxon>
        <taxon>Bacteroidota</taxon>
        <taxon>Bacteroidia</taxon>
        <taxon>Marinilabiliales</taxon>
        <taxon>Prolixibacteraceae</taxon>
        <taxon>Gaoshiqia</taxon>
    </lineage>
</organism>
<gene>
    <name evidence="3" type="ORF">N2K84_02205</name>
</gene>
<dbReference type="InterPro" id="IPR032187">
    <property type="entry name" value="SusF/SusE-like_C"/>
</dbReference>
<dbReference type="PROSITE" id="PS51257">
    <property type="entry name" value="PROKAR_LIPOPROTEIN"/>
    <property type="match status" value="1"/>
</dbReference>
<dbReference type="Proteomes" id="UP001163821">
    <property type="component" value="Unassembled WGS sequence"/>
</dbReference>
<evidence type="ECO:0000259" key="2">
    <source>
        <dbReference type="Pfam" id="PF16411"/>
    </source>
</evidence>
<keyword evidence="4" id="KW-1185">Reference proteome</keyword>
<comment type="caution">
    <text evidence="3">The sequence shown here is derived from an EMBL/GenBank/DDBJ whole genome shotgun (WGS) entry which is preliminary data.</text>
</comment>
<feature type="domain" description="Outer membrane protein SusF/SusE-like C-terminal" evidence="2">
    <location>
        <begin position="261"/>
        <end position="358"/>
    </location>
</feature>
<dbReference type="Gene3D" id="2.60.40.3620">
    <property type="match status" value="1"/>
</dbReference>
<evidence type="ECO:0000313" key="4">
    <source>
        <dbReference type="Proteomes" id="UP001163821"/>
    </source>
</evidence>
<dbReference type="AlphaFoldDB" id="A0AA41Y8Y1"/>
<dbReference type="Pfam" id="PF14292">
    <property type="entry name" value="SusE"/>
    <property type="match status" value="1"/>
</dbReference>
<dbReference type="RefSeq" id="WP_282590133.1">
    <property type="nucleotide sequence ID" value="NZ_JAPAAF010000002.1"/>
</dbReference>
<dbReference type="Pfam" id="PF16411">
    <property type="entry name" value="SusF_SusE"/>
    <property type="match status" value="1"/>
</dbReference>
<feature type="domain" description="SusE outer membrane protein" evidence="1">
    <location>
        <begin position="42"/>
        <end position="127"/>
    </location>
</feature>
<reference evidence="3" key="1">
    <citation type="submission" date="2022-10" db="EMBL/GenBank/DDBJ databases">
        <title>Gaoshiqiia sediminis gen. nov., sp. nov., isolated from coastal sediment.</title>
        <authorList>
            <person name="Yu W.X."/>
            <person name="Mu D.S."/>
            <person name="Du J.Z."/>
            <person name="Liang Y.Q."/>
        </authorList>
    </citation>
    <scope>NUCLEOTIDE SEQUENCE</scope>
    <source>
        <strain evidence="3">A06</strain>
    </source>
</reference>
<dbReference type="EMBL" id="JAPAAF010000002">
    <property type="protein sequence ID" value="MCW0481523.1"/>
    <property type="molecule type" value="Genomic_DNA"/>
</dbReference>
<protein>
    <submittedName>
        <fullName evidence="3">SusE domain-containing protein</fullName>
    </submittedName>
</protein>
<dbReference type="Gene3D" id="2.60.40.3610">
    <property type="match status" value="1"/>
</dbReference>
<accession>A0AA41Y8Y1</accession>
<proteinExistence type="predicted"/>
<evidence type="ECO:0000259" key="1">
    <source>
        <dbReference type="Pfam" id="PF14292"/>
    </source>
</evidence>
<dbReference type="InterPro" id="IPR025970">
    <property type="entry name" value="SusE"/>
</dbReference>
<sequence length="362" mass="40052">MKKFKYLLIACLTITLFSCEDDDIVKLNDSEYVPASNIQGFGTTLDISKDRKTETLTVSYTPATYGVNIVKTHKLQFAASEDFANPTTFDVDASDNSFSFSVGAFNEFLTESLELPVDEEATVSARIMTYSLSGVDTLYSAVVNFKTTPYLDILFAPNTFYLFGDGVGRIAQNNKLKFNKVHSEPDDSWTIVWMEATGTFKLCSDVNYKGVIGKIGDPVNGEYTLGTVDNRGEDIPVPGTAGYYTVGVNLATNKLLIEPANIYITGPNVNAWPVSSVTEENRFKLDAANKTMYLTKSLLGGELRLHVTHPYISAADWWHAEFIFLNGKIAYREDGGDQERVNISGGEQTIELDFINQTAKIK</sequence>
<evidence type="ECO:0000313" key="3">
    <source>
        <dbReference type="EMBL" id="MCW0481523.1"/>
    </source>
</evidence>